<gene>
    <name evidence="1" type="ORF">A4R26_15495</name>
</gene>
<dbReference type="EMBL" id="LWBP01000078">
    <property type="protein sequence ID" value="OQP65105.1"/>
    <property type="molecule type" value="Genomic_DNA"/>
</dbReference>
<evidence type="ECO:0000313" key="2">
    <source>
        <dbReference type="Proteomes" id="UP000192276"/>
    </source>
</evidence>
<evidence type="ECO:0000313" key="1">
    <source>
        <dbReference type="EMBL" id="OQP65105.1"/>
    </source>
</evidence>
<sequence>MVTGEGYRLPDASCRTQIYGSLSKGRRYALQALQPETGFRARVAANWAPYKSKPVACSGITGNG</sequence>
<keyword evidence="2" id="KW-1185">Reference proteome</keyword>
<dbReference type="AlphaFoldDB" id="A0A1V9G386"/>
<comment type="caution">
    <text evidence="1">The sequence shown here is derived from an EMBL/GenBank/DDBJ whole genome shotgun (WGS) entry which is preliminary data.</text>
</comment>
<name>A0A1V9G386_9BACT</name>
<proteinExistence type="predicted"/>
<dbReference type="Proteomes" id="UP000192276">
    <property type="component" value="Unassembled WGS sequence"/>
</dbReference>
<protein>
    <submittedName>
        <fullName evidence="1">Uncharacterized protein</fullName>
    </submittedName>
</protein>
<reference evidence="2" key="1">
    <citation type="submission" date="2016-04" db="EMBL/GenBank/DDBJ databases">
        <authorList>
            <person name="Chen L."/>
            <person name="Zhuang W."/>
            <person name="Wang G."/>
        </authorList>
    </citation>
    <scope>NUCLEOTIDE SEQUENCE [LARGE SCALE GENOMIC DNA]</scope>
    <source>
        <strain evidence="2">208</strain>
    </source>
</reference>
<organism evidence="1 2">
    <name type="scientific">Niastella populi</name>
    <dbReference type="NCBI Taxonomy" id="550983"/>
    <lineage>
        <taxon>Bacteria</taxon>
        <taxon>Pseudomonadati</taxon>
        <taxon>Bacteroidota</taxon>
        <taxon>Chitinophagia</taxon>
        <taxon>Chitinophagales</taxon>
        <taxon>Chitinophagaceae</taxon>
        <taxon>Niastella</taxon>
    </lineage>
</organism>
<accession>A0A1V9G386</accession>